<evidence type="ECO:0000313" key="2">
    <source>
        <dbReference type="Proteomes" id="UP000320055"/>
    </source>
</evidence>
<dbReference type="EMBL" id="CAACVJ010000098">
    <property type="protein sequence ID" value="VEP13172.1"/>
    <property type="molecule type" value="Genomic_DNA"/>
</dbReference>
<name>A0A563VNX3_9CYAN</name>
<protein>
    <submittedName>
        <fullName evidence="1">Uncharacterized protein</fullName>
    </submittedName>
</protein>
<keyword evidence="2" id="KW-1185">Reference proteome</keyword>
<reference evidence="1 2" key="1">
    <citation type="submission" date="2019-01" db="EMBL/GenBank/DDBJ databases">
        <authorList>
            <person name="Brito A."/>
        </authorList>
    </citation>
    <scope>NUCLEOTIDE SEQUENCE [LARGE SCALE GENOMIC DNA]</scope>
    <source>
        <strain evidence="1">1</strain>
    </source>
</reference>
<dbReference type="AlphaFoldDB" id="A0A563VNX3"/>
<evidence type="ECO:0000313" key="1">
    <source>
        <dbReference type="EMBL" id="VEP13172.1"/>
    </source>
</evidence>
<proteinExistence type="predicted"/>
<dbReference type="Proteomes" id="UP000320055">
    <property type="component" value="Unassembled WGS sequence"/>
</dbReference>
<accession>A0A563VNX3</accession>
<gene>
    <name evidence="1" type="ORF">H1P_1870016</name>
</gene>
<organism evidence="1 2">
    <name type="scientific">Hyella patelloides LEGE 07179</name>
    <dbReference type="NCBI Taxonomy" id="945734"/>
    <lineage>
        <taxon>Bacteria</taxon>
        <taxon>Bacillati</taxon>
        <taxon>Cyanobacteriota</taxon>
        <taxon>Cyanophyceae</taxon>
        <taxon>Pleurocapsales</taxon>
        <taxon>Hyellaceae</taxon>
        <taxon>Hyella</taxon>
    </lineage>
</organism>
<sequence>MERESVILHPLHPKLSDDLIFFPLHFNTWRVTEEGYGGFISI</sequence>